<dbReference type="InterPro" id="IPR015422">
    <property type="entry name" value="PyrdxlP-dep_Trfase_small"/>
</dbReference>
<keyword evidence="4 8" id="KW-0032">Aminotransferase</keyword>
<dbReference type="Proteomes" id="UP000051124">
    <property type="component" value="Unassembled WGS sequence"/>
</dbReference>
<protein>
    <submittedName>
        <fullName evidence="8">Aminotransferase</fullName>
    </submittedName>
</protein>
<comment type="subunit">
    <text evidence="3">Homodimer.</text>
</comment>
<sequence length="398" mass="44686">MKLEDKLSDAALRMKRSIVREMLKLTKNESIISFSPGMPDPSVFPAKELSEVTQRVLEREGEIALQYSPTEGNDRLKETLIEFLAEDGVQTTSDNILVITASQQGLDLSTKVFINPGDHIVCELPTFLAAIGAFFTYGAELVGVPLDDDGMTTSILRERLGRLRKSPKIIYVIPDFQNPAGVTMSLSRRHEVLDLAEEYDVLVLEDSPYRSLRYKGENIPSFQELDRSGRVITIYTFSKILSPGLRLGWIVASPEVVSRLVTAKQSTDACTPAFTQCIVNEFCRRNLLSKHIEKLKVIYKEKMNAMLQALEDYMPDKVRWTRPEGGLFLWVTLPANIDASSMLPDAIREESVAYTPGAAFFPDGAGHNTMRLNFSYPSISQIRSGVERLARMIRKKLN</sequence>
<dbReference type="PANTHER" id="PTHR42790:SF19">
    <property type="entry name" value="KYNURENINE_ALPHA-AMINOADIPATE AMINOTRANSFERASE, MITOCHONDRIAL"/>
    <property type="match status" value="1"/>
</dbReference>
<evidence type="ECO:0000256" key="5">
    <source>
        <dbReference type="ARBA" id="ARBA00022679"/>
    </source>
</evidence>
<dbReference type="InterPro" id="IPR015421">
    <property type="entry name" value="PyrdxlP-dep_Trfase_major"/>
</dbReference>
<dbReference type="Gene3D" id="3.90.1150.10">
    <property type="entry name" value="Aspartate Aminotransferase, domain 1"/>
    <property type="match status" value="1"/>
</dbReference>
<dbReference type="FunFam" id="3.40.640.10:FF:000053">
    <property type="entry name" value="Aminotransferase, class I"/>
    <property type="match status" value="1"/>
</dbReference>
<evidence type="ECO:0000256" key="4">
    <source>
        <dbReference type="ARBA" id="ARBA00022576"/>
    </source>
</evidence>
<dbReference type="EMBL" id="LIZT01000048">
    <property type="protein sequence ID" value="KPJ49669.1"/>
    <property type="molecule type" value="Genomic_DNA"/>
</dbReference>
<keyword evidence="6" id="KW-0663">Pyridoxal phosphate</keyword>
<proteinExistence type="inferred from homology"/>
<evidence type="ECO:0000256" key="1">
    <source>
        <dbReference type="ARBA" id="ARBA00001933"/>
    </source>
</evidence>
<dbReference type="GO" id="GO:0008483">
    <property type="term" value="F:transaminase activity"/>
    <property type="evidence" value="ECO:0007669"/>
    <property type="project" value="UniProtKB-KW"/>
</dbReference>
<dbReference type="GO" id="GO:1901605">
    <property type="term" value="P:alpha-amino acid metabolic process"/>
    <property type="evidence" value="ECO:0007669"/>
    <property type="project" value="TreeGrafter"/>
</dbReference>
<dbReference type="AlphaFoldDB" id="A0A0S7WHL3"/>
<accession>A0A0S7WHL3</accession>
<evidence type="ECO:0000256" key="6">
    <source>
        <dbReference type="ARBA" id="ARBA00022898"/>
    </source>
</evidence>
<gene>
    <name evidence="8" type="ORF">AMJ40_05055</name>
</gene>
<keyword evidence="5 8" id="KW-0808">Transferase</keyword>
<dbReference type="SUPFAM" id="SSF53383">
    <property type="entry name" value="PLP-dependent transferases"/>
    <property type="match status" value="1"/>
</dbReference>
<comment type="cofactor">
    <cofactor evidence="1">
        <name>pyridoxal 5'-phosphate</name>
        <dbReference type="ChEBI" id="CHEBI:597326"/>
    </cofactor>
</comment>
<dbReference type="Gene3D" id="3.40.640.10">
    <property type="entry name" value="Type I PLP-dependent aspartate aminotransferase-like (Major domain)"/>
    <property type="match status" value="1"/>
</dbReference>
<feature type="domain" description="Aminotransferase class I/classII large" evidence="7">
    <location>
        <begin position="49"/>
        <end position="389"/>
    </location>
</feature>
<evidence type="ECO:0000256" key="2">
    <source>
        <dbReference type="ARBA" id="ARBA00007441"/>
    </source>
</evidence>
<dbReference type="GO" id="GO:0030170">
    <property type="term" value="F:pyridoxal phosphate binding"/>
    <property type="evidence" value="ECO:0007669"/>
    <property type="project" value="InterPro"/>
</dbReference>
<dbReference type="CDD" id="cd00609">
    <property type="entry name" value="AAT_like"/>
    <property type="match status" value="1"/>
</dbReference>
<dbReference type="Pfam" id="PF00155">
    <property type="entry name" value="Aminotran_1_2"/>
    <property type="match status" value="1"/>
</dbReference>
<organism evidence="8 9">
    <name type="scientific">candidate division TA06 bacterium DG_26</name>
    <dbReference type="NCBI Taxonomy" id="1703771"/>
    <lineage>
        <taxon>Bacteria</taxon>
        <taxon>Bacteria division TA06</taxon>
    </lineage>
</organism>
<dbReference type="InterPro" id="IPR004839">
    <property type="entry name" value="Aminotransferase_I/II_large"/>
</dbReference>
<evidence type="ECO:0000313" key="8">
    <source>
        <dbReference type="EMBL" id="KPJ49669.1"/>
    </source>
</evidence>
<dbReference type="PANTHER" id="PTHR42790">
    <property type="entry name" value="AMINOTRANSFERASE"/>
    <property type="match status" value="1"/>
</dbReference>
<evidence type="ECO:0000313" key="9">
    <source>
        <dbReference type="Proteomes" id="UP000051124"/>
    </source>
</evidence>
<name>A0A0S7WHL3_UNCT6</name>
<dbReference type="InterPro" id="IPR050859">
    <property type="entry name" value="Class-I_PLP-dep_aminotransf"/>
</dbReference>
<evidence type="ECO:0000259" key="7">
    <source>
        <dbReference type="Pfam" id="PF00155"/>
    </source>
</evidence>
<reference evidence="8 9" key="1">
    <citation type="journal article" date="2015" name="Microbiome">
        <title>Genomic resolution of linkages in carbon, nitrogen, and sulfur cycling among widespread estuary sediment bacteria.</title>
        <authorList>
            <person name="Baker B.J."/>
            <person name="Lazar C.S."/>
            <person name="Teske A.P."/>
            <person name="Dick G.J."/>
        </authorList>
    </citation>
    <scope>NUCLEOTIDE SEQUENCE [LARGE SCALE GENOMIC DNA]</scope>
    <source>
        <strain evidence="8">DG_26</strain>
    </source>
</reference>
<comment type="similarity">
    <text evidence="2">Belongs to the class-I pyridoxal-phosphate-dependent aminotransferase family.</text>
</comment>
<comment type="caution">
    <text evidence="8">The sequence shown here is derived from an EMBL/GenBank/DDBJ whole genome shotgun (WGS) entry which is preliminary data.</text>
</comment>
<dbReference type="InterPro" id="IPR015424">
    <property type="entry name" value="PyrdxlP-dep_Trfase"/>
</dbReference>
<evidence type="ECO:0000256" key="3">
    <source>
        <dbReference type="ARBA" id="ARBA00011738"/>
    </source>
</evidence>